<dbReference type="GO" id="GO:0000155">
    <property type="term" value="F:phosphorelay sensor kinase activity"/>
    <property type="evidence" value="ECO:0007669"/>
    <property type="project" value="InterPro"/>
</dbReference>
<keyword evidence="6" id="KW-0418">Kinase</keyword>
<dbReference type="InterPro" id="IPR000014">
    <property type="entry name" value="PAS"/>
</dbReference>
<keyword evidence="7" id="KW-0067">ATP-binding</keyword>
<dbReference type="Pfam" id="PF13426">
    <property type="entry name" value="PAS_9"/>
    <property type="match status" value="1"/>
</dbReference>
<evidence type="ECO:0000256" key="3">
    <source>
        <dbReference type="ARBA" id="ARBA00022553"/>
    </source>
</evidence>
<comment type="caution">
    <text evidence="13">The sequence shown here is derived from an EMBL/GenBank/DDBJ whole genome shotgun (WGS) entry which is preliminary data.</text>
</comment>
<dbReference type="Gene3D" id="3.30.450.20">
    <property type="entry name" value="PAS domain"/>
    <property type="match status" value="1"/>
</dbReference>
<evidence type="ECO:0000256" key="4">
    <source>
        <dbReference type="ARBA" id="ARBA00022679"/>
    </source>
</evidence>
<dbReference type="CDD" id="cd00082">
    <property type="entry name" value="HisKA"/>
    <property type="match status" value="1"/>
</dbReference>
<feature type="domain" description="Histidine kinase" evidence="10">
    <location>
        <begin position="304"/>
        <end position="509"/>
    </location>
</feature>
<dbReference type="NCBIfam" id="TIGR00229">
    <property type="entry name" value="sensory_box"/>
    <property type="match status" value="1"/>
</dbReference>
<evidence type="ECO:0000256" key="9">
    <source>
        <dbReference type="ARBA" id="ARBA00023012"/>
    </source>
</evidence>
<evidence type="ECO:0000256" key="5">
    <source>
        <dbReference type="ARBA" id="ARBA00022741"/>
    </source>
</evidence>
<dbReference type="Proteomes" id="UP000682134">
    <property type="component" value="Unassembled WGS sequence"/>
</dbReference>
<dbReference type="PANTHER" id="PTHR43065:SF34">
    <property type="entry name" value="SPORULATION KINASE A"/>
    <property type="match status" value="1"/>
</dbReference>
<dbReference type="Pfam" id="PF02518">
    <property type="entry name" value="HATPase_c"/>
    <property type="match status" value="1"/>
</dbReference>
<dbReference type="InterPro" id="IPR036097">
    <property type="entry name" value="HisK_dim/P_sf"/>
</dbReference>
<evidence type="ECO:0000256" key="1">
    <source>
        <dbReference type="ARBA" id="ARBA00000085"/>
    </source>
</evidence>
<keyword evidence="5" id="KW-0547">Nucleotide-binding</keyword>
<dbReference type="InterPro" id="IPR005467">
    <property type="entry name" value="His_kinase_dom"/>
</dbReference>
<keyword evidence="3" id="KW-0597">Phosphoprotein</keyword>
<dbReference type="SMART" id="SM00387">
    <property type="entry name" value="HATPase_c"/>
    <property type="match status" value="1"/>
</dbReference>
<organism evidence="13 14">
    <name type="scientific">Gottfriedia endophytica</name>
    <dbReference type="NCBI Taxonomy" id="2820819"/>
    <lineage>
        <taxon>Bacteria</taxon>
        <taxon>Bacillati</taxon>
        <taxon>Bacillota</taxon>
        <taxon>Bacilli</taxon>
        <taxon>Bacillales</taxon>
        <taxon>Bacillaceae</taxon>
        <taxon>Gottfriedia</taxon>
    </lineage>
</organism>
<evidence type="ECO:0000256" key="8">
    <source>
        <dbReference type="ARBA" id="ARBA00022969"/>
    </source>
</evidence>
<dbReference type="AlphaFoldDB" id="A0A940NQ23"/>
<protein>
    <recommendedName>
        <fullName evidence="2">histidine kinase</fullName>
        <ecNumber evidence="2">2.7.13.3</ecNumber>
    </recommendedName>
</protein>
<gene>
    <name evidence="13" type="ORF">J5Y03_09730</name>
</gene>
<dbReference type="PROSITE" id="PS50109">
    <property type="entry name" value="HIS_KIN"/>
    <property type="match status" value="1"/>
</dbReference>
<comment type="catalytic activity">
    <reaction evidence="1">
        <text>ATP + protein L-histidine = ADP + protein N-phospho-L-histidine.</text>
        <dbReference type="EC" id="2.7.13.3"/>
    </reaction>
</comment>
<dbReference type="CDD" id="cd00130">
    <property type="entry name" value="PAS"/>
    <property type="match status" value="1"/>
</dbReference>
<dbReference type="PROSITE" id="PS50113">
    <property type="entry name" value="PAC"/>
    <property type="match status" value="1"/>
</dbReference>
<dbReference type="RefSeq" id="WP_209405052.1">
    <property type="nucleotide sequence ID" value="NZ_JAGIYQ010000005.1"/>
</dbReference>
<evidence type="ECO:0000313" key="13">
    <source>
        <dbReference type="EMBL" id="MBP0725468.1"/>
    </source>
</evidence>
<dbReference type="InterPro" id="IPR036890">
    <property type="entry name" value="HATPase_C_sf"/>
</dbReference>
<keyword evidence="14" id="KW-1185">Reference proteome</keyword>
<evidence type="ECO:0000256" key="6">
    <source>
        <dbReference type="ARBA" id="ARBA00022777"/>
    </source>
</evidence>
<feature type="domain" description="PAS" evidence="11">
    <location>
        <begin position="182"/>
        <end position="211"/>
    </location>
</feature>
<sequence>MNQAVALIGEKIKKCSQLLKMKLSEFSIQTDSHSLCKTGINYQDKNYCWEKFFSYLGEALSGDYAVAYNSLIKWTDSYGQKAVQIEIPFEQFMNTFHLSRSILLEFLEEVVDSSHISAKTLLEVIKLTDPLIDQVGILFTNQYIKYSLNSKFTLTENEDLKITLKELNALKIALNEATIFAVTDTNDNIIYANDRFCNISKYTKEELIGKNHHDISFSGYHSKEFFQNIWACIQQGLVWKGEIRNKAKDGTYYWVDTTIVPFVDHEGKTYQHISIQNDVTEQKRTEEMLIKSEKLSLVGELAAGIAHEIRNPLTTIKGFVQLLDQDSEDKKHLYTDTILNEIDRINFIVNEFMVLAKPHAVFFSKCNIVEIIKSLKYLLEAEAILKNVIIIDAYESDEMFLFGEKNQLKQVFLNLIKNAIEAMPFGGIITISITKTAQDILISIQDNGVGMSDEQVKRIGEPFYTTKETGNGLGLMMCYKIIRDHNGKMSVQSQLNKGTNFLITFPILMDNKIEF</sequence>
<dbReference type="FunFam" id="1.10.287.130:FF:000040">
    <property type="entry name" value="PAS domain-containing sensor histidine kinase"/>
    <property type="match status" value="1"/>
</dbReference>
<keyword evidence="8" id="KW-0749">Sporulation</keyword>
<evidence type="ECO:0000259" key="11">
    <source>
        <dbReference type="PROSITE" id="PS50112"/>
    </source>
</evidence>
<dbReference type="EMBL" id="JAGIYQ010000005">
    <property type="protein sequence ID" value="MBP0725468.1"/>
    <property type="molecule type" value="Genomic_DNA"/>
</dbReference>
<dbReference type="SUPFAM" id="SSF55785">
    <property type="entry name" value="PYP-like sensor domain (PAS domain)"/>
    <property type="match status" value="1"/>
</dbReference>
<proteinExistence type="predicted"/>
<dbReference type="GO" id="GO:0005524">
    <property type="term" value="F:ATP binding"/>
    <property type="evidence" value="ECO:0007669"/>
    <property type="project" value="UniProtKB-KW"/>
</dbReference>
<evidence type="ECO:0000256" key="7">
    <source>
        <dbReference type="ARBA" id="ARBA00022840"/>
    </source>
</evidence>
<dbReference type="SMART" id="SM00091">
    <property type="entry name" value="PAS"/>
    <property type="match status" value="1"/>
</dbReference>
<evidence type="ECO:0000256" key="2">
    <source>
        <dbReference type="ARBA" id="ARBA00012438"/>
    </source>
</evidence>
<reference evidence="13" key="1">
    <citation type="submission" date="2021-04" db="EMBL/GenBank/DDBJ databases">
        <title>Genome seq and assembly of Bacillus sp.</title>
        <authorList>
            <person name="Chhetri G."/>
        </authorList>
    </citation>
    <scope>NUCLEOTIDE SEQUENCE</scope>
    <source>
        <strain evidence="13">RG28</strain>
    </source>
</reference>
<dbReference type="SUPFAM" id="SSF47384">
    <property type="entry name" value="Homodimeric domain of signal transducing histidine kinase"/>
    <property type="match status" value="1"/>
</dbReference>
<dbReference type="InterPro" id="IPR003661">
    <property type="entry name" value="HisK_dim/P_dom"/>
</dbReference>
<keyword evidence="4" id="KW-0808">Transferase</keyword>
<dbReference type="Gene3D" id="3.30.565.10">
    <property type="entry name" value="Histidine kinase-like ATPase, C-terminal domain"/>
    <property type="match status" value="1"/>
</dbReference>
<evidence type="ECO:0000259" key="10">
    <source>
        <dbReference type="PROSITE" id="PS50109"/>
    </source>
</evidence>
<dbReference type="PANTHER" id="PTHR43065">
    <property type="entry name" value="SENSOR HISTIDINE KINASE"/>
    <property type="match status" value="1"/>
</dbReference>
<accession>A0A940NQ23</accession>
<dbReference type="SMART" id="SM00388">
    <property type="entry name" value="HisKA"/>
    <property type="match status" value="1"/>
</dbReference>
<dbReference type="InterPro" id="IPR003594">
    <property type="entry name" value="HATPase_dom"/>
</dbReference>
<feature type="domain" description="PAC" evidence="12">
    <location>
        <begin position="239"/>
        <end position="291"/>
    </location>
</feature>
<dbReference type="Pfam" id="PF00512">
    <property type="entry name" value="HisKA"/>
    <property type="match status" value="1"/>
</dbReference>
<evidence type="ECO:0000259" key="12">
    <source>
        <dbReference type="PROSITE" id="PS50113"/>
    </source>
</evidence>
<dbReference type="SMART" id="SM00086">
    <property type="entry name" value="PAC"/>
    <property type="match status" value="1"/>
</dbReference>
<dbReference type="SUPFAM" id="SSF55874">
    <property type="entry name" value="ATPase domain of HSP90 chaperone/DNA topoisomerase II/histidine kinase"/>
    <property type="match status" value="1"/>
</dbReference>
<evidence type="ECO:0000313" key="14">
    <source>
        <dbReference type="Proteomes" id="UP000682134"/>
    </source>
</evidence>
<dbReference type="Gene3D" id="1.10.287.130">
    <property type="match status" value="1"/>
</dbReference>
<dbReference type="PRINTS" id="PR00344">
    <property type="entry name" value="BCTRLSENSOR"/>
</dbReference>
<dbReference type="PROSITE" id="PS50112">
    <property type="entry name" value="PAS"/>
    <property type="match status" value="1"/>
</dbReference>
<dbReference type="EC" id="2.7.13.3" evidence="2"/>
<dbReference type="InterPro" id="IPR004358">
    <property type="entry name" value="Sig_transdc_His_kin-like_C"/>
</dbReference>
<keyword evidence="9" id="KW-0902">Two-component regulatory system</keyword>
<dbReference type="InterPro" id="IPR035965">
    <property type="entry name" value="PAS-like_dom_sf"/>
</dbReference>
<dbReference type="CDD" id="cd00075">
    <property type="entry name" value="HATPase"/>
    <property type="match status" value="1"/>
</dbReference>
<name>A0A940NQ23_9BACI</name>
<dbReference type="GO" id="GO:0030435">
    <property type="term" value="P:sporulation resulting in formation of a cellular spore"/>
    <property type="evidence" value="ECO:0007669"/>
    <property type="project" value="UniProtKB-KW"/>
</dbReference>
<dbReference type="InterPro" id="IPR000700">
    <property type="entry name" value="PAS-assoc_C"/>
</dbReference>
<dbReference type="InterPro" id="IPR001610">
    <property type="entry name" value="PAC"/>
</dbReference>